<dbReference type="KEGG" id="adl:AURDEDRAFT_178046"/>
<name>J0WM35_AURST</name>
<feature type="compositionally biased region" description="Polar residues" evidence="1">
    <location>
        <begin position="93"/>
        <end position="103"/>
    </location>
</feature>
<feature type="region of interest" description="Disordered" evidence="1">
    <location>
        <begin position="93"/>
        <end position="113"/>
    </location>
</feature>
<proteinExistence type="predicted"/>
<accession>J0WM35</accession>
<protein>
    <submittedName>
        <fullName evidence="2">Uncharacterized protein</fullName>
    </submittedName>
</protein>
<dbReference type="AlphaFoldDB" id="J0WM35"/>
<gene>
    <name evidence="2" type="ORF">AURDEDRAFT_178046</name>
</gene>
<evidence type="ECO:0000256" key="1">
    <source>
        <dbReference type="SAM" id="MobiDB-lite"/>
    </source>
</evidence>
<dbReference type="Proteomes" id="UP000006514">
    <property type="component" value="Unassembled WGS sequence"/>
</dbReference>
<dbReference type="InParanoid" id="J0WM35"/>
<reference evidence="3" key="1">
    <citation type="journal article" date="2012" name="Science">
        <title>The Paleozoic origin of enzymatic lignin decomposition reconstructed from 31 fungal genomes.</title>
        <authorList>
            <person name="Floudas D."/>
            <person name="Binder M."/>
            <person name="Riley R."/>
            <person name="Barry K."/>
            <person name="Blanchette R.A."/>
            <person name="Henrissat B."/>
            <person name="Martinez A.T."/>
            <person name="Otillar R."/>
            <person name="Spatafora J.W."/>
            <person name="Yadav J.S."/>
            <person name="Aerts A."/>
            <person name="Benoit I."/>
            <person name="Boyd A."/>
            <person name="Carlson A."/>
            <person name="Copeland A."/>
            <person name="Coutinho P.M."/>
            <person name="de Vries R.P."/>
            <person name="Ferreira P."/>
            <person name="Findley K."/>
            <person name="Foster B."/>
            <person name="Gaskell J."/>
            <person name="Glotzer D."/>
            <person name="Gorecki P."/>
            <person name="Heitman J."/>
            <person name="Hesse C."/>
            <person name="Hori C."/>
            <person name="Igarashi K."/>
            <person name="Jurgens J.A."/>
            <person name="Kallen N."/>
            <person name="Kersten P."/>
            <person name="Kohler A."/>
            <person name="Kuees U."/>
            <person name="Kumar T.K.A."/>
            <person name="Kuo A."/>
            <person name="LaButti K."/>
            <person name="Larrondo L.F."/>
            <person name="Lindquist E."/>
            <person name="Ling A."/>
            <person name="Lombard V."/>
            <person name="Lucas S."/>
            <person name="Lundell T."/>
            <person name="Martin R."/>
            <person name="McLaughlin D.J."/>
            <person name="Morgenstern I."/>
            <person name="Morin E."/>
            <person name="Murat C."/>
            <person name="Nagy L.G."/>
            <person name="Nolan M."/>
            <person name="Ohm R.A."/>
            <person name="Patyshakuliyeva A."/>
            <person name="Rokas A."/>
            <person name="Ruiz-Duenas F.J."/>
            <person name="Sabat G."/>
            <person name="Salamov A."/>
            <person name="Samejima M."/>
            <person name="Schmutz J."/>
            <person name="Slot J.C."/>
            <person name="St John F."/>
            <person name="Stenlid J."/>
            <person name="Sun H."/>
            <person name="Sun S."/>
            <person name="Syed K."/>
            <person name="Tsang A."/>
            <person name="Wiebenga A."/>
            <person name="Young D."/>
            <person name="Pisabarro A."/>
            <person name="Eastwood D.C."/>
            <person name="Martin F."/>
            <person name="Cullen D."/>
            <person name="Grigoriev I.V."/>
            <person name="Hibbett D.S."/>
        </authorList>
    </citation>
    <scope>NUCLEOTIDE SEQUENCE [LARGE SCALE GENOMIC DNA]</scope>
    <source>
        <strain evidence="3">TFB10046</strain>
    </source>
</reference>
<evidence type="ECO:0000313" key="2">
    <source>
        <dbReference type="EMBL" id="EJD32855.1"/>
    </source>
</evidence>
<keyword evidence="3" id="KW-1185">Reference proteome</keyword>
<organism evidence="2 3">
    <name type="scientific">Auricularia subglabra (strain TFB-10046 / SS5)</name>
    <name type="common">White-rot fungus</name>
    <name type="synonym">Auricularia delicata (strain TFB10046)</name>
    <dbReference type="NCBI Taxonomy" id="717982"/>
    <lineage>
        <taxon>Eukaryota</taxon>
        <taxon>Fungi</taxon>
        <taxon>Dikarya</taxon>
        <taxon>Basidiomycota</taxon>
        <taxon>Agaricomycotina</taxon>
        <taxon>Agaricomycetes</taxon>
        <taxon>Auriculariales</taxon>
        <taxon>Auriculariaceae</taxon>
        <taxon>Auricularia</taxon>
    </lineage>
</organism>
<evidence type="ECO:0000313" key="3">
    <source>
        <dbReference type="Proteomes" id="UP000006514"/>
    </source>
</evidence>
<feature type="region of interest" description="Disordered" evidence="1">
    <location>
        <begin position="258"/>
        <end position="283"/>
    </location>
</feature>
<dbReference type="EMBL" id="JH688598">
    <property type="protein sequence ID" value="EJD32855.1"/>
    <property type="molecule type" value="Genomic_DNA"/>
</dbReference>
<sequence length="283" mass="30924">MAQNMHTDRLPHERSGCKNLDCGGHSSGCTDSHAYITIGVIEAYIRETFPAQMQALIRTQPASSWVDPERLVQFAADYYQRGSAVSAALTTSTPPLRVSTSPGHSAKLPGPGLRATSGSPVVAGANPRASAQASAQRSVRVVDMTPFPDFPRQGGASLLKNIEEVYVLTEIPKCWPVPRVNTAYLLDLSQFPKEPADTYASDGIVKNKHNTFQNTLRGNLKRKVRHTERAIAEQQLQKTIGDIDEQIDFHLSQKRKLQDEKENLTSTSAGKKTRFGGASNLSP</sequence>